<keyword evidence="3" id="KW-1185">Reference proteome</keyword>
<accession>A0A7T5VB91</accession>
<dbReference type="EMBL" id="CP054140">
    <property type="protein sequence ID" value="QQG64710.1"/>
    <property type="molecule type" value="Genomic_DNA"/>
</dbReference>
<name>A0A7T5VB91_9BACT</name>
<protein>
    <submittedName>
        <fullName evidence="2">Glycosyltransferase</fullName>
    </submittedName>
</protein>
<dbReference type="PANTHER" id="PTHR12526:SF637">
    <property type="entry name" value="GLYCOSYLTRANSFERASE EPSF-RELATED"/>
    <property type="match status" value="1"/>
</dbReference>
<keyword evidence="2" id="KW-0808">Transferase</keyword>
<dbReference type="Proteomes" id="UP000596092">
    <property type="component" value="Chromosome"/>
</dbReference>
<dbReference type="InterPro" id="IPR028098">
    <property type="entry name" value="Glyco_trans_4-like_N"/>
</dbReference>
<proteinExistence type="predicted"/>
<evidence type="ECO:0000313" key="2">
    <source>
        <dbReference type="EMBL" id="QQG64710.1"/>
    </source>
</evidence>
<gene>
    <name evidence="2" type="ORF">HP555_01935</name>
</gene>
<organism evidence="2 3">
    <name type="scientific">Desulfobulbus oligotrophicus</name>
    <dbReference type="NCBI Taxonomy" id="1909699"/>
    <lineage>
        <taxon>Bacteria</taxon>
        <taxon>Pseudomonadati</taxon>
        <taxon>Thermodesulfobacteriota</taxon>
        <taxon>Desulfobulbia</taxon>
        <taxon>Desulfobulbales</taxon>
        <taxon>Desulfobulbaceae</taxon>
        <taxon>Desulfobulbus</taxon>
    </lineage>
</organism>
<dbReference type="AlphaFoldDB" id="A0A7T5VB91"/>
<dbReference type="Gene3D" id="3.40.50.2000">
    <property type="entry name" value="Glycogen Phosphorylase B"/>
    <property type="match status" value="2"/>
</dbReference>
<dbReference type="KEGG" id="dog:HP555_01935"/>
<dbReference type="GO" id="GO:0016757">
    <property type="term" value="F:glycosyltransferase activity"/>
    <property type="evidence" value="ECO:0007669"/>
    <property type="project" value="UniProtKB-ARBA"/>
</dbReference>
<dbReference type="SUPFAM" id="SSF53756">
    <property type="entry name" value="UDP-Glycosyltransferase/glycogen phosphorylase"/>
    <property type="match status" value="1"/>
</dbReference>
<dbReference type="Pfam" id="PF13692">
    <property type="entry name" value="Glyco_trans_1_4"/>
    <property type="match status" value="1"/>
</dbReference>
<evidence type="ECO:0000313" key="3">
    <source>
        <dbReference type="Proteomes" id="UP000596092"/>
    </source>
</evidence>
<reference evidence="2 3" key="1">
    <citation type="submission" date="2020-05" db="EMBL/GenBank/DDBJ databases">
        <title>Complete genome of Desulfobulbus oligotrophicus.</title>
        <authorList>
            <person name="Podar M."/>
        </authorList>
    </citation>
    <scope>NUCLEOTIDE SEQUENCE [LARGE SCALE GENOMIC DNA]</scope>
    <source>
        <strain evidence="2 3">Prop6</strain>
    </source>
</reference>
<sequence>MRILHVLDSGGMYGAEVMLLHLMAAQEELGLTPILASIGEIGMPDKAVEVEARKRGLTVQPFRMRAGFNLAGALHLLGWAREQGVQVLHSHGYKGNILLGMLPRRLRRLPLVVTVHGWTWTGGLSRMMVYEWLDALCLRRAQAVAIVNSVMRSHPRLQAIAGHRLHVINNGIPLADTDKESSEPPLGQEILDSVGQGTSIVALGRLSEEKGLLFLIRAVGELVAMGRDVCLVILGEGPQRPELEQLVEQLGLSARVRMPGFVDDGTRFLSCFSIFALPSLTEGLPMVLLEAMEAGLPIVASRVGGIPEVLDHGQCGLLVPAGEVAPLRDALLTLVENSEQAKIRVQRARARVRAQYSSEAMAQRYLTVYQQIMNEFQGACSL</sequence>
<evidence type="ECO:0000259" key="1">
    <source>
        <dbReference type="Pfam" id="PF13439"/>
    </source>
</evidence>
<dbReference type="RefSeq" id="WP_199263542.1">
    <property type="nucleotide sequence ID" value="NZ_CP054140.1"/>
</dbReference>
<feature type="domain" description="Glycosyltransferase subfamily 4-like N-terminal" evidence="1">
    <location>
        <begin position="14"/>
        <end position="174"/>
    </location>
</feature>
<dbReference type="CDD" id="cd03811">
    <property type="entry name" value="GT4_GT28_WabH-like"/>
    <property type="match status" value="1"/>
</dbReference>
<dbReference type="Pfam" id="PF13439">
    <property type="entry name" value="Glyco_transf_4"/>
    <property type="match status" value="1"/>
</dbReference>
<dbReference type="PANTHER" id="PTHR12526">
    <property type="entry name" value="GLYCOSYLTRANSFERASE"/>
    <property type="match status" value="1"/>
</dbReference>